<name>A0AAD6CHN0_9EURO</name>
<sequence>MDIRVDLQPQRLLVHPTTLAKHLQAILKSDTSQENINSINTQILHQTRTEAVTCSVYQVWLFLAWRYSPHLLPAALRDQTSAGVRKAGIKIIRHIFSRPSQQVHGWSLLGGVQGIKAILDGLPLAEVRLFIQAISRPGHDSDSELLATYFDELVALIDSSENWTTRSVSRYVAPLYAHCSARKVTKVLKSGTPSSGAFCRHLGRTHPDLLRQIAIGAVEVPLSVRQYTLETYPEILLRSNEPYSQAHATGIYSGNIVGLTFGMDLLSQIKSNEPDLRTNGMFIRKWTELILNLAIRRKVPFDAIMPIINFSLEMCRSADSSNWLSQNLTKEVIRCWSVARFGGLGVNQPFNKVMKQVGASSPSRPGATNHAALQQCLIEQVLSTRDERFSVQVKFAELSHQLILLLSYVHIDGRLELLQLLCKHSPTLNFDLAVWPPSEEERKVFPVWSYHVLCRLPNSHSKSLFERSLQNQNCDTFIPDDLVERNSWALDWVSQCSLWAGWECSTATRSDGFPVTHKALADMKQRATRGRESDERLRWAKAAIHLASETKCVDIFCDLVDWSKRFLRDQKVFPRILTAVYSRAGKILSCGVDTLPTKPASKSNLQAEVHRANLTLKGLLESILLLLREPWASNMRSMTSGVDSMFSDILRRRIDAVQSYTADCVATESKLVEILLYSLLPIIIEYESRANPEDQTAFSWSGPSGLIRNFRCPDRPSRVELAFIDRLGRDRDCLWADIRACSNPDVLDLEPGWPRGLPLQYLAPDKAWLYHALKSPEEAPFLSSRSHELLFSPRDTIVASLPQDIEAVGRFVDDLGFAVHATISLGEQPDKENWVRRIWEHYSSALQKHPLQLEIFQEWLVRILQSFQYNHAEETFDTAEVIKIIQPPIAAPVTLISDVPVGSDMTEWDPQEDFEEVVESCKPLLDAKRPKFIPCIVLNSLIRTNRRVADEVVRTTEIKGRPGPNPLAFWLTDSSSAATEKIRTLDNQEAVILSALLFLDTSTPDSRLLRVRFPDSEYPRYGPTYLADEFITRVTKAESQDPMIEAVGALKKNKKHVPAQILRDLICSLLDTLKASPSASKYPMLLHCTLGLIEILLNGSQPQLVLEVALRLWKDFPNDSSSHRKVSLVKIGRCLTPDQASGIVQSLVAYACDTVQNTQAPGDSSETPVMKVTTVKMLAQNLSSADFVPPAIRVDLLERLFYARKHLDIRVEIVKSLLQMVSQDNSARVFKILSTISLSAAGPSERDWLTDIDWRAAEAGGPLPPIHSERPILTLLVGAAYCEFSKELYSGYVQMVVLPLVTESIRQHTRWMTLLLARLNLSLSNLGLTETDIGPFRFGLIESVFREWTRYIPVTYLQYRRSFDFVYLHRDSFNQIAEALELSTDPFIKNGNVLGHLNALIENHRYRRPLSYASQFLSVIGPKEPKIIPDELFLEDYMSRIEVFSRSPFVYNSSLKRYNIHPSYTLEALKGLRKAARSLSDSTFVRKLMVGIVDAAERQRKGGWSSGLTVHPVTVPSAFEYAVQLLPWGSRNPASSTLDLQGFVSGILELISKYAADPVLLIKIDVFAPVLEEVRKDDKVSCALLLGESLGNRNDQHWLVKQWAKVKLSMMVLKAAEKVKAPLDGSAMDMVERWKGSDIEMVRQIAWEFDWGT</sequence>
<accession>A0AAD6CHN0</accession>
<organism evidence="1 2">
    <name type="scientific">Penicillium frequentans</name>
    <dbReference type="NCBI Taxonomy" id="3151616"/>
    <lineage>
        <taxon>Eukaryota</taxon>
        <taxon>Fungi</taxon>
        <taxon>Dikarya</taxon>
        <taxon>Ascomycota</taxon>
        <taxon>Pezizomycotina</taxon>
        <taxon>Eurotiomycetes</taxon>
        <taxon>Eurotiomycetidae</taxon>
        <taxon>Eurotiales</taxon>
        <taxon>Aspergillaceae</taxon>
        <taxon>Penicillium</taxon>
    </lineage>
</organism>
<dbReference type="EMBL" id="JAQIZZ010000008">
    <property type="protein sequence ID" value="KAJ5523752.1"/>
    <property type="molecule type" value="Genomic_DNA"/>
</dbReference>
<evidence type="ECO:0000313" key="1">
    <source>
        <dbReference type="EMBL" id="KAJ5523752.1"/>
    </source>
</evidence>
<proteinExistence type="predicted"/>
<keyword evidence="2" id="KW-1185">Reference proteome</keyword>
<gene>
    <name evidence="1" type="ORF">N7494_010402</name>
</gene>
<comment type="caution">
    <text evidence="1">The sequence shown here is derived from an EMBL/GenBank/DDBJ whole genome shotgun (WGS) entry which is preliminary data.</text>
</comment>
<dbReference type="Proteomes" id="UP001220324">
    <property type="component" value="Unassembled WGS sequence"/>
</dbReference>
<reference evidence="1 2" key="1">
    <citation type="journal article" date="2023" name="IMA Fungus">
        <title>Comparative genomic study of the Penicillium genus elucidates a diverse pangenome and 15 lateral gene transfer events.</title>
        <authorList>
            <person name="Petersen C."/>
            <person name="Sorensen T."/>
            <person name="Nielsen M.R."/>
            <person name="Sondergaard T.E."/>
            <person name="Sorensen J.L."/>
            <person name="Fitzpatrick D.A."/>
            <person name="Frisvad J.C."/>
            <person name="Nielsen K.L."/>
        </authorList>
    </citation>
    <scope>NUCLEOTIDE SEQUENCE [LARGE SCALE GENOMIC DNA]</scope>
    <source>
        <strain evidence="1 2">IBT 35679</strain>
    </source>
</reference>
<evidence type="ECO:0000313" key="2">
    <source>
        <dbReference type="Proteomes" id="UP001220324"/>
    </source>
</evidence>
<protein>
    <submittedName>
        <fullName evidence="1">Uncharacterized protein</fullName>
    </submittedName>
</protein>